<dbReference type="EMBL" id="CP031310">
    <property type="protein sequence ID" value="QCC51351.1"/>
    <property type="molecule type" value="Genomic_DNA"/>
</dbReference>
<gene>
    <name evidence="1" type="ORF">DV733_08885</name>
</gene>
<sequence length="146" mass="14914">MTDDRKKRRRDRVAETLLDVATVPDYTVLDPTAYADLASGIGDLFADARPNTDRIEAALEDVSLPETGALDVDATVLPDSVGVDAADADAIIETGGETLAVAAETGGDAATVVVDSGSEAMEIAVEDGGELAAEVVVEVLAGALEV</sequence>
<keyword evidence="2" id="KW-1185">Reference proteome</keyword>
<evidence type="ECO:0000313" key="1">
    <source>
        <dbReference type="EMBL" id="QCC51351.1"/>
    </source>
</evidence>
<dbReference type="AlphaFoldDB" id="A0A4D6HCS6"/>
<name>A0A4D6HCS6_9EURY</name>
<protein>
    <submittedName>
        <fullName evidence="1">Uncharacterized protein</fullName>
    </submittedName>
</protein>
<dbReference type="Proteomes" id="UP000296706">
    <property type="component" value="Chromosome"/>
</dbReference>
<organism evidence="1 2">
    <name type="scientific">Halapricum salinum</name>
    <dbReference type="NCBI Taxonomy" id="1457250"/>
    <lineage>
        <taxon>Archaea</taxon>
        <taxon>Methanobacteriati</taxon>
        <taxon>Methanobacteriota</taxon>
        <taxon>Stenosarchaea group</taxon>
        <taxon>Halobacteria</taxon>
        <taxon>Halobacteriales</taxon>
        <taxon>Haloarculaceae</taxon>
        <taxon>Halapricum</taxon>
    </lineage>
</organism>
<reference evidence="1 2" key="1">
    <citation type="journal article" date="2019" name="Nat. Commun.">
        <title>A new type of DNA phosphorothioation-based antiviral system in archaea.</title>
        <authorList>
            <person name="Xiong L."/>
            <person name="Liu S."/>
            <person name="Chen S."/>
            <person name="Xiao Y."/>
            <person name="Zhu B."/>
            <person name="Gao Y."/>
            <person name="Zhang Y."/>
            <person name="Chen B."/>
            <person name="Luo J."/>
            <person name="Deng Z."/>
            <person name="Chen X."/>
            <person name="Wang L."/>
            <person name="Chen S."/>
        </authorList>
    </citation>
    <scope>NUCLEOTIDE SEQUENCE [LARGE SCALE GENOMIC DNA]</scope>
    <source>
        <strain evidence="1 2">CBA1105</strain>
    </source>
</reference>
<proteinExistence type="predicted"/>
<accession>A0A4D6HCS6</accession>
<dbReference type="GeneID" id="39847972"/>
<dbReference type="RefSeq" id="WP_049995039.1">
    <property type="nucleotide sequence ID" value="NZ_CP031310.1"/>
</dbReference>
<evidence type="ECO:0000313" key="2">
    <source>
        <dbReference type="Proteomes" id="UP000296706"/>
    </source>
</evidence>
<dbReference type="KEGG" id="hsn:DV733_08885"/>
<dbReference type="STRING" id="1457250.GCA_000755225_01125"/>